<protein>
    <submittedName>
        <fullName evidence="1">Uncharacterized protein</fullName>
    </submittedName>
</protein>
<gene>
    <name evidence="1" type="ORF">OCBIM_22016678mg</name>
</gene>
<organism evidence="1">
    <name type="scientific">Octopus bimaculoides</name>
    <name type="common">California two-spotted octopus</name>
    <dbReference type="NCBI Taxonomy" id="37653"/>
    <lineage>
        <taxon>Eukaryota</taxon>
        <taxon>Metazoa</taxon>
        <taxon>Spiralia</taxon>
        <taxon>Lophotrochozoa</taxon>
        <taxon>Mollusca</taxon>
        <taxon>Cephalopoda</taxon>
        <taxon>Coleoidea</taxon>
        <taxon>Octopodiformes</taxon>
        <taxon>Octopoda</taxon>
        <taxon>Incirrata</taxon>
        <taxon>Octopodidae</taxon>
        <taxon>Octopus</taxon>
    </lineage>
</organism>
<accession>A0A0L8HEH5</accession>
<reference evidence="1" key="1">
    <citation type="submission" date="2015-07" db="EMBL/GenBank/DDBJ databases">
        <title>MeaNS - Measles Nucleotide Surveillance Program.</title>
        <authorList>
            <person name="Tran T."/>
            <person name="Druce J."/>
        </authorList>
    </citation>
    <scope>NUCLEOTIDE SEQUENCE</scope>
    <source>
        <strain evidence="1">UCB-OBI-ISO-001</strain>
        <tissue evidence="1">Gonad</tissue>
    </source>
</reference>
<dbReference type="AlphaFoldDB" id="A0A0L8HEH5"/>
<evidence type="ECO:0000313" key="1">
    <source>
        <dbReference type="EMBL" id="KOF87524.1"/>
    </source>
</evidence>
<name>A0A0L8HEH5_OCTBM</name>
<sequence length="56" mass="6560">MRYLLRYLIMNVGCLNRVKLGRLVYLVVDVNIELFHGTTKESIKIMAINDKNNLHL</sequence>
<dbReference type="EMBL" id="KQ418380">
    <property type="protein sequence ID" value="KOF87524.1"/>
    <property type="molecule type" value="Genomic_DNA"/>
</dbReference>
<proteinExistence type="predicted"/>